<evidence type="ECO:0000313" key="1">
    <source>
        <dbReference type="EMBL" id="KAF3555135.1"/>
    </source>
</evidence>
<dbReference type="AlphaFoldDB" id="A0A8S9R0L3"/>
<gene>
    <name evidence="1" type="ORF">F2Q69_00014532</name>
</gene>
<proteinExistence type="predicted"/>
<dbReference type="EMBL" id="QGKX02000996">
    <property type="protein sequence ID" value="KAF3555135.1"/>
    <property type="molecule type" value="Genomic_DNA"/>
</dbReference>
<accession>A0A8S9R0L3</accession>
<dbReference type="Proteomes" id="UP000712600">
    <property type="component" value="Unassembled WGS sequence"/>
</dbReference>
<sequence length="131" mass="15013">MSDDSQARCLKVCVRMCLNHDRRLGEREMALFVLMRALKLVVKVTCSQAHVSAFQRNFNLRLVGQTVAAFELWWSTSARYLFDKASLPHDEFTITKGIAVGSWSRMWRKVSNLSLFQPSPRAPLVPIESVR</sequence>
<name>A0A8S9R0L3_BRACR</name>
<organism evidence="1 2">
    <name type="scientific">Brassica cretica</name>
    <name type="common">Mustard</name>
    <dbReference type="NCBI Taxonomy" id="69181"/>
    <lineage>
        <taxon>Eukaryota</taxon>
        <taxon>Viridiplantae</taxon>
        <taxon>Streptophyta</taxon>
        <taxon>Embryophyta</taxon>
        <taxon>Tracheophyta</taxon>
        <taxon>Spermatophyta</taxon>
        <taxon>Magnoliopsida</taxon>
        <taxon>eudicotyledons</taxon>
        <taxon>Gunneridae</taxon>
        <taxon>Pentapetalae</taxon>
        <taxon>rosids</taxon>
        <taxon>malvids</taxon>
        <taxon>Brassicales</taxon>
        <taxon>Brassicaceae</taxon>
        <taxon>Brassiceae</taxon>
        <taxon>Brassica</taxon>
    </lineage>
</organism>
<protein>
    <submittedName>
        <fullName evidence="1">Uncharacterized protein</fullName>
    </submittedName>
</protein>
<comment type="caution">
    <text evidence="1">The sequence shown here is derived from an EMBL/GenBank/DDBJ whole genome shotgun (WGS) entry which is preliminary data.</text>
</comment>
<reference evidence="1" key="1">
    <citation type="submission" date="2019-12" db="EMBL/GenBank/DDBJ databases">
        <title>Genome sequencing and annotation of Brassica cretica.</title>
        <authorList>
            <person name="Studholme D.J."/>
            <person name="Sarris P."/>
        </authorList>
    </citation>
    <scope>NUCLEOTIDE SEQUENCE</scope>
    <source>
        <strain evidence="1">PFS-109/04</strain>
        <tissue evidence="1">Leaf</tissue>
    </source>
</reference>
<evidence type="ECO:0000313" key="2">
    <source>
        <dbReference type="Proteomes" id="UP000712600"/>
    </source>
</evidence>